<dbReference type="EMBL" id="SZPX01000005">
    <property type="protein sequence ID" value="TKI69436.1"/>
    <property type="molecule type" value="Genomic_DNA"/>
</dbReference>
<dbReference type="AlphaFoldDB" id="A0A4U2Z577"/>
<name>A0A4U2Z577_9BACT</name>
<accession>A0A4U2Z577</accession>
<proteinExistence type="predicted"/>
<sequence>MLFTIITKERDSGSSQIELQSDATILAFGDSITYGFGVAEEESYPAQLQKRVGVRVINGGVSGEESSEALERLPKLLEQKPDLVILCHGGNDIIRKRSDEKLKANLTQMIETIKASGAKVLLVGVPNFGILGFNTHSIYAEVAKETEVFFEEDVLSKVLSKNELKIDYIHPNEKGYEIIVDAVVKHLKVIN</sequence>
<dbReference type="InterPro" id="IPR036514">
    <property type="entry name" value="SGNH_hydro_sf"/>
</dbReference>
<dbReference type="SUPFAM" id="SSF52266">
    <property type="entry name" value="SGNH hydrolase"/>
    <property type="match status" value="1"/>
</dbReference>
<evidence type="ECO:0000313" key="3">
    <source>
        <dbReference type="Proteomes" id="UP000309561"/>
    </source>
</evidence>
<feature type="domain" description="SGNH hydrolase-type esterase" evidence="1">
    <location>
        <begin position="27"/>
        <end position="178"/>
    </location>
</feature>
<dbReference type="Pfam" id="PF13472">
    <property type="entry name" value="Lipase_GDSL_2"/>
    <property type="match status" value="1"/>
</dbReference>
<dbReference type="GO" id="GO:0004622">
    <property type="term" value="F:phosphatidylcholine lysophospholipase activity"/>
    <property type="evidence" value="ECO:0007669"/>
    <property type="project" value="TreeGrafter"/>
</dbReference>
<dbReference type="PANTHER" id="PTHR30383">
    <property type="entry name" value="THIOESTERASE 1/PROTEASE 1/LYSOPHOSPHOLIPASE L1"/>
    <property type="match status" value="1"/>
</dbReference>
<protein>
    <submittedName>
        <fullName evidence="2">Arylesterase</fullName>
    </submittedName>
</protein>
<evidence type="ECO:0000259" key="1">
    <source>
        <dbReference type="Pfam" id="PF13472"/>
    </source>
</evidence>
<gene>
    <name evidence="2" type="ORF">FCU45_07745</name>
</gene>
<dbReference type="PANTHER" id="PTHR30383:SF5">
    <property type="entry name" value="SGNH HYDROLASE-TYPE ESTERASE DOMAIN-CONTAINING PROTEIN"/>
    <property type="match status" value="1"/>
</dbReference>
<dbReference type="InterPro" id="IPR013830">
    <property type="entry name" value="SGNH_hydro"/>
</dbReference>
<keyword evidence="3" id="KW-1185">Reference proteome</keyword>
<reference evidence="2 3" key="1">
    <citation type="submission" date="2019-04" db="EMBL/GenBank/DDBJ databases">
        <title>Sulfurimonas crateris sp. nov. a facultative anaerobic sulfur-oxidizing chemolithautotrophic bacterium isolated from a terrestrial mud vulcano.</title>
        <authorList>
            <person name="Ratnikova N.M."/>
            <person name="Slobodkin A.I."/>
            <person name="Merkel A.Y."/>
            <person name="Novikov A."/>
            <person name="Bonch-Osmolovskaya E.A."/>
            <person name="Slobodkina G.B."/>
        </authorList>
    </citation>
    <scope>NUCLEOTIDE SEQUENCE [LARGE SCALE GENOMIC DNA]</scope>
    <source>
        <strain evidence="2 3">SN118</strain>
    </source>
</reference>
<dbReference type="OrthoDB" id="9786188at2"/>
<dbReference type="Proteomes" id="UP000309561">
    <property type="component" value="Unassembled WGS sequence"/>
</dbReference>
<dbReference type="CDD" id="cd01822">
    <property type="entry name" value="Lysophospholipase_L1_like"/>
    <property type="match status" value="1"/>
</dbReference>
<dbReference type="InterPro" id="IPR051532">
    <property type="entry name" value="Ester_Hydrolysis_Enzymes"/>
</dbReference>
<evidence type="ECO:0000313" key="2">
    <source>
        <dbReference type="EMBL" id="TKI69436.1"/>
    </source>
</evidence>
<comment type="caution">
    <text evidence="2">The sequence shown here is derived from an EMBL/GenBank/DDBJ whole genome shotgun (WGS) entry which is preliminary data.</text>
</comment>
<dbReference type="Gene3D" id="3.40.50.1110">
    <property type="entry name" value="SGNH hydrolase"/>
    <property type="match status" value="1"/>
</dbReference>
<organism evidence="2 3">
    <name type="scientific">Sulfurimonas crateris</name>
    <dbReference type="NCBI Taxonomy" id="2574727"/>
    <lineage>
        <taxon>Bacteria</taxon>
        <taxon>Pseudomonadati</taxon>
        <taxon>Campylobacterota</taxon>
        <taxon>Epsilonproteobacteria</taxon>
        <taxon>Campylobacterales</taxon>
        <taxon>Sulfurimonadaceae</taxon>
        <taxon>Sulfurimonas</taxon>
    </lineage>
</organism>